<dbReference type="RefSeq" id="XP_060674851.1">
    <property type="nucleotide sequence ID" value="XM_060818868.1"/>
</dbReference>
<dbReference type="Proteomes" id="UP001652623">
    <property type="component" value="Chromosome 7"/>
</dbReference>
<dbReference type="InterPro" id="IPR043502">
    <property type="entry name" value="DNA/RNA_pol_sf"/>
</dbReference>
<evidence type="ECO:0000313" key="1">
    <source>
        <dbReference type="Proteomes" id="UP001652623"/>
    </source>
</evidence>
<accession>A0ABM4ADN8</accession>
<dbReference type="PANTHER" id="PTHR11439">
    <property type="entry name" value="GAG-POL-RELATED RETROTRANSPOSON"/>
    <property type="match status" value="1"/>
</dbReference>
<proteinExistence type="predicted"/>
<dbReference type="GeneID" id="132804465"/>
<organism evidence="1 2">
    <name type="scientific">Ziziphus jujuba</name>
    <name type="common">Chinese jujube</name>
    <name type="synonym">Ziziphus sativa</name>
    <dbReference type="NCBI Taxonomy" id="326968"/>
    <lineage>
        <taxon>Eukaryota</taxon>
        <taxon>Viridiplantae</taxon>
        <taxon>Streptophyta</taxon>
        <taxon>Embryophyta</taxon>
        <taxon>Tracheophyta</taxon>
        <taxon>Spermatophyta</taxon>
        <taxon>Magnoliopsida</taxon>
        <taxon>eudicotyledons</taxon>
        <taxon>Gunneridae</taxon>
        <taxon>Pentapetalae</taxon>
        <taxon>rosids</taxon>
        <taxon>fabids</taxon>
        <taxon>Rosales</taxon>
        <taxon>Rhamnaceae</taxon>
        <taxon>Paliureae</taxon>
        <taxon>Ziziphus</taxon>
    </lineage>
</organism>
<keyword evidence="1" id="KW-1185">Reference proteome</keyword>
<evidence type="ECO:0000313" key="2">
    <source>
        <dbReference type="RefSeq" id="XP_060674851.1"/>
    </source>
</evidence>
<dbReference type="SUPFAM" id="SSF56672">
    <property type="entry name" value="DNA/RNA polymerases"/>
    <property type="match status" value="1"/>
</dbReference>
<sequence>MDGARPSPSPMVSNKPLSLEEGDILSNPELYRSTIGALQYLTLTRPNISFTVNKLSQFVQAPTSLHWDACKRLLRYLKGTATHGLFIKSTMKLVVHGFSDSDWASDRTDRRSTSGYGIFLGSNLISWRSKKQQVVACSSTEAEYRALAHITSELCWLQNLIKELELQLPIPIVWTDSLSAAALAENPVLHQRTKHIEIDMHFVRDKVLEKSLQIRYVPTRDQVADVFTKSLGTSRFLYLKNKLGVVQTT</sequence>
<protein>
    <submittedName>
        <fullName evidence="2">Secreted RxLR effector protein 161-like</fullName>
    </submittedName>
</protein>
<name>A0ABM4ADN8_ZIZJJ</name>
<gene>
    <name evidence="2" type="primary">LOC132804465</name>
</gene>
<reference evidence="2" key="1">
    <citation type="submission" date="2025-08" db="UniProtKB">
        <authorList>
            <consortium name="RefSeq"/>
        </authorList>
    </citation>
    <scope>IDENTIFICATION</scope>
    <source>
        <tissue evidence="2">Seedling</tissue>
    </source>
</reference>
<dbReference type="CDD" id="cd09272">
    <property type="entry name" value="RNase_HI_RT_Ty1"/>
    <property type="match status" value="1"/>
</dbReference>
<dbReference type="PANTHER" id="PTHR11439:SF500">
    <property type="entry name" value="RNA-DIRECTED DNA POLYMERASE"/>
    <property type="match status" value="1"/>
</dbReference>